<name>A0A841AL16_9MICO</name>
<dbReference type="EMBL" id="JACHMJ010000001">
    <property type="protein sequence ID" value="MBB5842165.1"/>
    <property type="molecule type" value="Genomic_DNA"/>
</dbReference>
<dbReference type="CDD" id="cd01299">
    <property type="entry name" value="Met_dep_hydrolase_A"/>
    <property type="match status" value="1"/>
</dbReference>
<dbReference type="InterPro" id="IPR032466">
    <property type="entry name" value="Metal_Hydrolase"/>
</dbReference>
<proteinExistence type="predicted"/>
<dbReference type="InterPro" id="IPR018228">
    <property type="entry name" value="DNase_TatD-rel_CS"/>
</dbReference>
<protein>
    <submittedName>
        <fullName evidence="2">Imidazolonepropionase-like amidohydrolase</fullName>
    </submittedName>
</protein>
<dbReference type="SUPFAM" id="SSF51338">
    <property type="entry name" value="Composite domain of metallo-dependent hydrolases"/>
    <property type="match status" value="1"/>
</dbReference>
<dbReference type="GO" id="GO:0016810">
    <property type="term" value="F:hydrolase activity, acting on carbon-nitrogen (but not peptide) bonds"/>
    <property type="evidence" value="ECO:0007669"/>
    <property type="project" value="InterPro"/>
</dbReference>
<accession>A0A841AL16</accession>
<evidence type="ECO:0000313" key="2">
    <source>
        <dbReference type="EMBL" id="MBB5842165.1"/>
    </source>
</evidence>
<comment type="caution">
    <text evidence="2">The sequence shown here is derived from an EMBL/GenBank/DDBJ whole genome shotgun (WGS) entry which is preliminary data.</text>
</comment>
<gene>
    <name evidence="2" type="ORF">HD599_000488</name>
</gene>
<dbReference type="InterPro" id="IPR011059">
    <property type="entry name" value="Metal-dep_hydrolase_composite"/>
</dbReference>
<organism evidence="2 3">
    <name type="scientific">Conyzicola lurida</name>
    <dbReference type="NCBI Taxonomy" id="1172621"/>
    <lineage>
        <taxon>Bacteria</taxon>
        <taxon>Bacillati</taxon>
        <taxon>Actinomycetota</taxon>
        <taxon>Actinomycetes</taxon>
        <taxon>Micrococcales</taxon>
        <taxon>Microbacteriaceae</taxon>
        <taxon>Conyzicola</taxon>
    </lineage>
</organism>
<dbReference type="Gene3D" id="2.30.40.10">
    <property type="entry name" value="Urease, subunit C, domain 1"/>
    <property type="match status" value="1"/>
</dbReference>
<dbReference type="SUPFAM" id="SSF51556">
    <property type="entry name" value="Metallo-dependent hydrolases"/>
    <property type="match status" value="1"/>
</dbReference>
<evidence type="ECO:0000259" key="1">
    <source>
        <dbReference type="Pfam" id="PF01979"/>
    </source>
</evidence>
<dbReference type="Proteomes" id="UP000536685">
    <property type="component" value="Unassembled WGS sequence"/>
</dbReference>
<feature type="domain" description="Amidohydrolase-related" evidence="1">
    <location>
        <begin position="61"/>
        <end position="405"/>
    </location>
</feature>
<dbReference type="AlphaFoldDB" id="A0A841AL16"/>
<reference evidence="2 3" key="1">
    <citation type="submission" date="2020-08" db="EMBL/GenBank/DDBJ databases">
        <title>Sequencing the genomes of 1000 actinobacteria strains.</title>
        <authorList>
            <person name="Klenk H.-P."/>
        </authorList>
    </citation>
    <scope>NUCLEOTIDE SEQUENCE [LARGE SCALE GENOMIC DNA]</scope>
    <source>
        <strain evidence="2 3">DSM 105784</strain>
    </source>
</reference>
<evidence type="ECO:0000313" key="3">
    <source>
        <dbReference type="Proteomes" id="UP000536685"/>
    </source>
</evidence>
<dbReference type="InterPro" id="IPR051781">
    <property type="entry name" value="Metallo-dep_Hydrolase"/>
</dbReference>
<dbReference type="InterPro" id="IPR057744">
    <property type="entry name" value="OTAase-like"/>
</dbReference>
<sequence length="411" mass="43129">MSAADLTVVRAGRLIDGSGDAPLADATVVVRGGRIESVLTGDAAARAIESATTVLDHRAHTVLPGLIDSHVHLNLAADATPAEQAVLEPAGALVAASASAASIALSGGITTVRDTGSYRDTAFDLRRAVERGWASGPRMLLCGPPVTITGGHCWFFGGEADGVDGVRRRVRELVKAGADWIKVMGTGGGTPNTRPWMPAYSQDELNAIVDEAHSRERKVTVHCLSSVAIGMAITAGADQIEHAGFAKDGRGASEFDEEMADRMARSGIYVSPTVSVRKFILDHLVDTGGPADAIAGWQRKFDNGMEQFRRLQLAGVNFVTGTDAGWHRTPFDGIAEEMALISECGPSAMDTILSATSRAADHHGLGDQTGRVRAGLSADLIAVDGDPLTDLRSLRNIRLVMSGGTLHTPAR</sequence>
<keyword evidence="2" id="KW-0378">Hydrolase</keyword>
<dbReference type="RefSeq" id="WP_184233323.1">
    <property type="nucleotide sequence ID" value="NZ_JACHMJ010000001.1"/>
</dbReference>
<dbReference type="Gene3D" id="3.20.20.140">
    <property type="entry name" value="Metal-dependent hydrolases"/>
    <property type="match status" value="1"/>
</dbReference>
<keyword evidence="3" id="KW-1185">Reference proteome</keyword>
<dbReference type="PROSITE" id="PS01137">
    <property type="entry name" value="TATD_1"/>
    <property type="match status" value="1"/>
</dbReference>
<dbReference type="InterPro" id="IPR006680">
    <property type="entry name" value="Amidohydro-rel"/>
</dbReference>
<dbReference type="PANTHER" id="PTHR43135">
    <property type="entry name" value="ALPHA-D-RIBOSE 1-METHYLPHOSPHONATE 5-TRIPHOSPHATE DIPHOSPHATASE"/>
    <property type="match status" value="1"/>
</dbReference>
<dbReference type="Pfam" id="PF01979">
    <property type="entry name" value="Amidohydro_1"/>
    <property type="match status" value="1"/>
</dbReference>
<dbReference type="PANTHER" id="PTHR43135:SF3">
    <property type="entry name" value="ALPHA-D-RIBOSE 1-METHYLPHOSPHONATE 5-TRIPHOSPHATE DIPHOSPHATASE"/>
    <property type="match status" value="1"/>
</dbReference>